<keyword evidence="2" id="KW-1185">Reference proteome</keyword>
<gene>
    <name evidence="1" type="ORF">B4U79_12508</name>
</gene>
<comment type="caution">
    <text evidence="1">The sequence shown here is derived from an EMBL/GenBank/DDBJ whole genome shotgun (WGS) entry which is preliminary data.</text>
</comment>
<dbReference type="AlphaFoldDB" id="A0A3S3P3A3"/>
<reference evidence="1 2" key="1">
    <citation type="journal article" date="2018" name="Gigascience">
        <title>Genomes of trombidid mites reveal novel predicted allergens and laterally-transferred genes associated with secondary metabolism.</title>
        <authorList>
            <person name="Dong X."/>
            <person name="Chaisiri K."/>
            <person name="Xia D."/>
            <person name="Armstrong S.D."/>
            <person name="Fang Y."/>
            <person name="Donnelly M.J."/>
            <person name="Kadowaki T."/>
            <person name="McGarry J.W."/>
            <person name="Darby A.C."/>
            <person name="Makepeace B.L."/>
        </authorList>
    </citation>
    <scope>NUCLEOTIDE SEQUENCE [LARGE SCALE GENOMIC DNA]</scope>
    <source>
        <strain evidence="1">UoL-WK</strain>
    </source>
</reference>
<name>A0A3S3P3A3_9ACAR</name>
<evidence type="ECO:0000313" key="1">
    <source>
        <dbReference type="EMBL" id="RWS07136.1"/>
    </source>
</evidence>
<evidence type="ECO:0000313" key="2">
    <source>
        <dbReference type="Proteomes" id="UP000285301"/>
    </source>
</evidence>
<proteinExistence type="predicted"/>
<dbReference type="Proteomes" id="UP000285301">
    <property type="component" value="Unassembled WGS sequence"/>
</dbReference>
<protein>
    <submittedName>
        <fullName evidence="1">Uncharacterized protein</fullName>
    </submittedName>
</protein>
<sequence length="40" mass="4410">MNAAKDSVKVEHSPSTGFFTWRIQLTRVICAFALSPNATN</sequence>
<dbReference type="EMBL" id="NCKU01003643">
    <property type="protein sequence ID" value="RWS07136.1"/>
    <property type="molecule type" value="Genomic_DNA"/>
</dbReference>
<accession>A0A3S3P3A3</accession>
<organism evidence="1 2">
    <name type="scientific">Dinothrombium tinctorium</name>
    <dbReference type="NCBI Taxonomy" id="1965070"/>
    <lineage>
        <taxon>Eukaryota</taxon>
        <taxon>Metazoa</taxon>
        <taxon>Ecdysozoa</taxon>
        <taxon>Arthropoda</taxon>
        <taxon>Chelicerata</taxon>
        <taxon>Arachnida</taxon>
        <taxon>Acari</taxon>
        <taxon>Acariformes</taxon>
        <taxon>Trombidiformes</taxon>
        <taxon>Prostigmata</taxon>
        <taxon>Anystina</taxon>
        <taxon>Parasitengona</taxon>
        <taxon>Trombidioidea</taxon>
        <taxon>Trombidiidae</taxon>
        <taxon>Dinothrombium</taxon>
    </lineage>
</organism>